<accession>A0A6A8SEC8</accession>
<dbReference type="PANTHER" id="PTHR34477">
    <property type="entry name" value="UPF0213 PROTEIN YHBQ"/>
    <property type="match status" value="1"/>
</dbReference>
<comment type="similarity">
    <text evidence="1">Belongs to the UPF0213 family.</text>
</comment>
<dbReference type="InterPro" id="IPR000305">
    <property type="entry name" value="GIY-YIG_endonuc"/>
</dbReference>
<dbReference type="InterPro" id="IPR050190">
    <property type="entry name" value="UPF0213_domain"/>
</dbReference>
<evidence type="ECO:0000313" key="3">
    <source>
        <dbReference type="Proteomes" id="UP000487649"/>
    </source>
</evidence>
<dbReference type="Gene3D" id="3.40.1440.10">
    <property type="entry name" value="GIY-YIG endonuclease"/>
    <property type="match status" value="1"/>
</dbReference>
<dbReference type="Pfam" id="PF01541">
    <property type="entry name" value="GIY-YIG"/>
    <property type="match status" value="1"/>
</dbReference>
<comment type="caution">
    <text evidence="2">The sequence shown here is derived from an EMBL/GenBank/DDBJ whole genome shotgun (WGS) entry which is preliminary data.</text>
</comment>
<dbReference type="RefSeq" id="WP_006785603.1">
    <property type="nucleotide sequence ID" value="NZ_CABJBH010000004.1"/>
</dbReference>
<dbReference type="Proteomes" id="UP000487649">
    <property type="component" value="Unassembled WGS sequence"/>
</dbReference>
<gene>
    <name evidence="2" type="ORF">GMA92_09780</name>
</gene>
<dbReference type="AlphaFoldDB" id="A0A6A8SEC8"/>
<organism evidence="2 3">
    <name type="scientific">Turicibacter sanguinis</name>
    <dbReference type="NCBI Taxonomy" id="154288"/>
    <lineage>
        <taxon>Bacteria</taxon>
        <taxon>Bacillati</taxon>
        <taxon>Bacillota</taxon>
        <taxon>Erysipelotrichia</taxon>
        <taxon>Erysipelotrichales</taxon>
        <taxon>Turicibacteraceae</taxon>
        <taxon>Turicibacter</taxon>
    </lineage>
</organism>
<protein>
    <submittedName>
        <fullName evidence="2">GIY-YIG nuclease family protein</fullName>
    </submittedName>
</protein>
<dbReference type="PANTHER" id="PTHR34477:SF1">
    <property type="entry name" value="UPF0213 PROTEIN YHBQ"/>
    <property type="match status" value="1"/>
</dbReference>
<dbReference type="CDD" id="cd10456">
    <property type="entry name" value="GIY-YIG_UPF0213"/>
    <property type="match status" value="1"/>
</dbReference>
<dbReference type="SUPFAM" id="SSF82771">
    <property type="entry name" value="GIY-YIG endonuclease"/>
    <property type="match status" value="1"/>
</dbReference>
<dbReference type="PROSITE" id="PS50164">
    <property type="entry name" value="GIY_YIG"/>
    <property type="match status" value="1"/>
</dbReference>
<dbReference type="GeneID" id="60059617"/>
<evidence type="ECO:0000313" key="2">
    <source>
        <dbReference type="EMBL" id="MTK21708.1"/>
    </source>
</evidence>
<name>A0A6A8SEC8_9FIRM</name>
<sequence length="90" mass="10966">MHYVYIVECSDQTLYTGYAKDVFKRLHEHNHTKAGAKYTRSRRPVELRYIENFNSRSEACKRESEIKRLKREEKLELIKEYMEKESINSY</sequence>
<reference evidence="2 3" key="1">
    <citation type="journal article" date="2019" name="Nat. Med.">
        <title>A library of human gut bacterial isolates paired with longitudinal multiomics data enables mechanistic microbiome research.</title>
        <authorList>
            <person name="Poyet M."/>
            <person name="Groussin M."/>
            <person name="Gibbons S.M."/>
            <person name="Avila-Pacheco J."/>
            <person name="Jiang X."/>
            <person name="Kearney S.M."/>
            <person name="Perrotta A.R."/>
            <person name="Berdy B."/>
            <person name="Zhao S."/>
            <person name="Lieberman T.D."/>
            <person name="Swanson P.K."/>
            <person name="Smith M."/>
            <person name="Roesemann S."/>
            <person name="Alexander J.E."/>
            <person name="Rich S.A."/>
            <person name="Livny J."/>
            <person name="Vlamakis H."/>
            <person name="Clish C."/>
            <person name="Bullock K."/>
            <person name="Deik A."/>
            <person name="Scott J."/>
            <person name="Pierce K.A."/>
            <person name="Xavier R.J."/>
            <person name="Alm E.J."/>
        </authorList>
    </citation>
    <scope>NUCLEOTIDE SEQUENCE [LARGE SCALE GENOMIC DNA]</scope>
    <source>
        <strain evidence="2 3">BIOML-A198</strain>
    </source>
</reference>
<evidence type="ECO:0000256" key="1">
    <source>
        <dbReference type="ARBA" id="ARBA00007435"/>
    </source>
</evidence>
<proteinExistence type="inferred from homology"/>
<dbReference type="EMBL" id="WMQE01000021">
    <property type="protein sequence ID" value="MTK21708.1"/>
    <property type="molecule type" value="Genomic_DNA"/>
</dbReference>
<dbReference type="InterPro" id="IPR035901">
    <property type="entry name" value="GIY-YIG_endonuc_sf"/>
</dbReference>
<dbReference type="OrthoDB" id="9807770at2"/>